<evidence type="ECO:0000256" key="1">
    <source>
        <dbReference type="ARBA" id="ARBA00023002"/>
    </source>
</evidence>
<dbReference type="RefSeq" id="WP_349805250.1">
    <property type="nucleotide sequence ID" value="NZ_JBEGDP010000022.1"/>
</dbReference>
<dbReference type="PANTHER" id="PTHR43539">
    <property type="entry name" value="FLAVIN-BINDING MONOOXYGENASE-LIKE PROTEIN (AFU_ORTHOLOGUE AFUA_4G09220)"/>
    <property type="match status" value="1"/>
</dbReference>
<proteinExistence type="predicted"/>
<dbReference type="SUPFAM" id="SSF51735">
    <property type="entry name" value="NAD(P)-binding Rossmann-fold domains"/>
    <property type="match status" value="1"/>
</dbReference>
<sequence>MVVVGGGQSALAATYHLVRANRRRERPLTFVVLDDRAAPGGAWTEGWSSLRLFSPAAYSSLPGWPMPPWSGPGTPPAAHVRDYLAAFEARYALPVLRPVRVREIDASDPRAVLVRTDAGDVRARAVLSATGTWSRPFRPAFPGAEDFGGRQLHTVDYHGPAGYAGRRVLVVGGGNSAAQVAADLLLADPPPARVVWAAREQPRLLPDDVDGRALFEAATRAVAGEGPGVGGLGDVVAVAGVQHARDRRGLRAVPLPERLTPTGARWADPGGGGAREEALDDVVWCTGFRPALVPVTGVGLRRVDGHPLTRADHPTVSADDPRLLFVGYGDWTGAASATLIGANRSARDAVGHLGDLLDWPEEQAPGPGRDA</sequence>
<evidence type="ECO:0000313" key="2">
    <source>
        <dbReference type="EMBL" id="MEQ7848795.1"/>
    </source>
</evidence>
<keyword evidence="1" id="KW-0560">Oxidoreductase</keyword>
<comment type="caution">
    <text evidence="2">The sequence shown here is derived from an EMBL/GenBank/DDBJ whole genome shotgun (WGS) entry which is preliminary data.</text>
</comment>
<organism evidence="2 3">
    <name type="scientific">Nocardioides kribbensis</name>
    <dbReference type="NCBI Taxonomy" id="305517"/>
    <lineage>
        <taxon>Bacteria</taxon>
        <taxon>Bacillati</taxon>
        <taxon>Actinomycetota</taxon>
        <taxon>Actinomycetes</taxon>
        <taxon>Propionibacteriales</taxon>
        <taxon>Nocardioidaceae</taxon>
        <taxon>Nocardioides</taxon>
    </lineage>
</organism>
<dbReference type="Gene3D" id="3.50.50.60">
    <property type="entry name" value="FAD/NAD(P)-binding domain"/>
    <property type="match status" value="1"/>
</dbReference>
<dbReference type="PRINTS" id="PR00368">
    <property type="entry name" value="FADPNR"/>
</dbReference>
<protein>
    <submittedName>
        <fullName evidence="2">NAD(P)-binding domain-containing protein</fullName>
    </submittedName>
</protein>
<dbReference type="PANTHER" id="PTHR43539:SF78">
    <property type="entry name" value="FLAVIN-CONTAINING MONOOXYGENASE"/>
    <property type="match status" value="1"/>
</dbReference>
<dbReference type="Proteomes" id="UP001482520">
    <property type="component" value="Unassembled WGS sequence"/>
</dbReference>
<evidence type="ECO:0000313" key="3">
    <source>
        <dbReference type="Proteomes" id="UP001482520"/>
    </source>
</evidence>
<dbReference type="InterPro" id="IPR036188">
    <property type="entry name" value="FAD/NAD-bd_sf"/>
</dbReference>
<dbReference type="PRINTS" id="PR00469">
    <property type="entry name" value="PNDRDTASEII"/>
</dbReference>
<reference evidence="2 3" key="1">
    <citation type="submission" date="2024-02" db="EMBL/GenBank/DDBJ databases">
        <title>Full genome sequence of Nocardioides kribbensis.</title>
        <authorList>
            <person name="Poletto B.L."/>
            <person name="Silva G."/>
            <person name="Galante D."/>
            <person name="Campos K.R."/>
            <person name="Santos M.B.N."/>
            <person name="Sacchi C.T."/>
        </authorList>
    </citation>
    <scope>NUCLEOTIDE SEQUENCE [LARGE SCALE GENOMIC DNA]</scope>
    <source>
        <strain evidence="2 3">O4R</strain>
    </source>
</reference>
<keyword evidence="3" id="KW-1185">Reference proteome</keyword>
<gene>
    <name evidence="2" type="ORF">V6R90_16045</name>
</gene>
<accession>A0ABV1P230</accession>
<dbReference type="InterPro" id="IPR050982">
    <property type="entry name" value="Auxin_biosynth/cation_transpt"/>
</dbReference>
<dbReference type="InterPro" id="IPR036291">
    <property type="entry name" value="NAD(P)-bd_dom_sf"/>
</dbReference>
<dbReference type="Pfam" id="PF13738">
    <property type="entry name" value="Pyr_redox_3"/>
    <property type="match status" value="1"/>
</dbReference>
<dbReference type="EMBL" id="JBEGDP010000022">
    <property type="protein sequence ID" value="MEQ7848795.1"/>
    <property type="molecule type" value="Genomic_DNA"/>
</dbReference>
<name>A0ABV1P230_9ACTN</name>
<dbReference type="SUPFAM" id="SSF51905">
    <property type="entry name" value="FAD/NAD(P)-binding domain"/>
    <property type="match status" value="1"/>
</dbReference>